<evidence type="ECO:0000313" key="8">
    <source>
        <dbReference type="EMBL" id="MFC6151081.1"/>
    </source>
</evidence>
<keyword evidence="4 6" id="KW-1133">Transmembrane helix</keyword>
<keyword evidence="3 6" id="KW-0812">Transmembrane</keyword>
<dbReference type="RefSeq" id="WP_205602984.1">
    <property type="nucleotide sequence ID" value="NZ_JBHSQL010000015.1"/>
</dbReference>
<accession>A0ABW1QRG5</accession>
<feature type="transmembrane region" description="Helical" evidence="6">
    <location>
        <begin position="80"/>
        <end position="100"/>
    </location>
</feature>
<evidence type="ECO:0000256" key="6">
    <source>
        <dbReference type="SAM" id="Phobius"/>
    </source>
</evidence>
<comment type="caution">
    <text evidence="8">The sequence shown here is derived from an EMBL/GenBank/DDBJ whole genome shotgun (WGS) entry which is preliminary data.</text>
</comment>
<feature type="transmembrane region" description="Helical" evidence="6">
    <location>
        <begin position="17"/>
        <end position="37"/>
    </location>
</feature>
<keyword evidence="2" id="KW-1003">Cell membrane</keyword>
<organism evidence="8 9">
    <name type="scientific">Mumia xiangluensis</name>
    <dbReference type="NCBI Taxonomy" id="1678900"/>
    <lineage>
        <taxon>Bacteria</taxon>
        <taxon>Bacillati</taxon>
        <taxon>Actinomycetota</taxon>
        <taxon>Actinomycetes</taxon>
        <taxon>Propionibacteriales</taxon>
        <taxon>Nocardioidaceae</taxon>
        <taxon>Mumia</taxon>
    </lineage>
</organism>
<keyword evidence="5 6" id="KW-0472">Membrane</keyword>
<evidence type="ECO:0000256" key="4">
    <source>
        <dbReference type="ARBA" id="ARBA00022989"/>
    </source>
</evidence>
<evidence type="ECO:0000313" key="9">
    <source>
        <dbReference type="Proteomes" id="UP001596097"/>
    </source>
</evidence>
<name>A0ABW1QRG5_9ACTN</name>
<gene>
    <name evidence="8" type="ORF">ACFPYK_16885</name>
</gene>
<evidence type="ECO:0000256" key="3">
    <source>
        <dbReference type="ARBA" id="ARBA00022692"/>
    </source>
</evidence>
<sequence length="115" mass="11854">MTTSAAPTPTRRVSTKVFVIVMIAFAAITAGIVSFYASGSPDGLEHVAGTQGFLDSATEHRFADWPLADYAVAGIDNARLSGGLAGLVGCAAVLLLAMGIGRMLRRPAQAETTQS</sequence>
<evidence type="ECO:0000256" key="1">
    <source>
        <dbReference type="ARBA" id="ARBA00004236"/>
    </source>
</evidence>
<keyword evidence="9" id="KW-1185">Reference proteome</keyword>
<reference evidence="9" key="1">
    <citation type="journal article" date="2019" name="Int. J. Syst. Evol. Microbiol.">
        <title>The Global Catalogue of Microorganisms (GCM) 10K type strain sequencing project: providing services to taxonomists for standard genome sequencing and annotation.</title>
        <authorList>
            <consortium name="The Broad Institute Genomics Platform"/>
            <consortium name="The Broad Institute Genome Sequencing Center for Infectious Disease"/>
            <person name="Wu L."/>
            <person name="Ma J."/>
        </authorList>
    </citation>
    <scope>NUCLEOTIDE SEQUENCE [LARGE SCALE GENOMIC DNA]</scope>
    <source>
        <strain evidence="9">CGMCC 4.7198</strain>
    </source>
</reference>
<evidence type="ECO:0000259" key="7">
    <source>
        <dbReference type="Pfam" id="PF13190"/>
    </source>
</evidence>
<evidence type="ECO:0000256" key="2">
    <source>
        <dbReference type="ARBA" id="ARBA00022475"/>
    </source>
</evidence>
<protein>
    <submittedName>
        <fullName evidence="8">PDGLE domain-containing protein</fullName>
    </submittedName>
</protein>
<dbReference type="InterPro" id="IPR025937">
    <property type="entry name" value="PDGLE_dom"/>
</dbReference>
<comment type="subcellular location">
    <subcellularLocation>
        <location evidence="1">Cell membrane</location>
    </subcellularLocation>
</comment>
<proteinExistence type="predicted"/>
<evidence type="ECO:0000256" key="5">
    <source>
        <dbReference type="ARBA" id="ARBA00023136"/>
    </source>
</evidence>
<dbReference type="EMBL" id="JBHSQL010000015">
    <property type="protein sequence ID" value="MFC6151081.1"/>
    <property type="molecule type" value="Genomic_DNA"/>
</dbReference>
<dbReference type="Pfam" id="PF13190">
    <property type="entry name" value="PDGLE"/>
    <property type="match status" value="1"/>
</dbReference>
<dbReference type="Proteomes" id="UP001596097">
    <property type="component" value="Unassembled WGS sequence"/>
</dbReference>
<feature type="domain" description="PDGLE" evidence="7">
    <location>
        <begin position="18"/>
        <end position="106"/>
    </location>
</feature>